<accession>A0A8H5WR54</accession>
<reference evidence="3 4" key="2">
    <citation type="submission" date="2020-05" db="EMBL/GenBank/DDBJ databases">
        <title>Identification and distribution of gene clusters putatively required for synthesis of sphingolipid metabolism inhibitors in phylogenetically diverse species of the filamentous fungus Fusarium.</title>
        <authorList>
            <person name="Kim H.-S."/>
            <person name="Busman M."/>
            <person name="Brown D.W."/>
            <person name="Divon H."/>
            <person name="Uhlig S."/>
            <person name="Proctor R.H."/>
        </authorList>
    </citation>
    <scope>NUCLEOTIDE SEQUENCE [LARGE SCALE GENOMIC DNA]</scope>
    <source>
        <strain evidence="3 4">NRRL 25331</strain>
    </source>
</reference>
<name>A0A8H5WR54_FUSCI</name>
<evidence type="ECO:0000313" key="3">
    <source>
        <dbReference type="EMBL" id="KAF5672407.1"/>
    </source>
</evidence>
<evidence type="ECO:0000313" key="4">
    <source>
        <dbReference type="Proteomes" id="UP000572754"/>
    </source>
</evidence>
<feature type="chain" id="PRO_5034182130" evidence="2">
    <location>
        <begin position="21"/>
        <end position="323"/>
    </location>
</feature>
<organism evidence="3 4">
    <name type="scientific">Fusarium circinatum</name>
    <name type="common">Pitch canker fungus</name>
    <name type="synonym">Gibberella circinata</name>
    <dbReference type="NCBI Taxonomy" id="48490"/>
    <lineage>
        <taxon>Eukaryota</taxon>
        <taxon>Fungi</taxon>
        <taxon>Dikarya</taxon>
        <taxon>Ascomycota</taxon>
        <taxon>Pezizomycotina</taxon>
        <taxon>Sordariomycetes</taxon>
        <taxon>Hypocreomycetidae</taxon>
        <taxon>Hypocreales</taxon>
        <taxon>Nectriaceae</taxon>
        <taxon>Fusarium</taxon>
        <taxon>Fusarium fujikuroi species complex</taxon>
    </lineage>
</organism>
<dbReference type="Proteomes" id="UP000572754">
    <property type="component" value="Unassembled WGS sequence"/>
</dbReference>
<evidence type="ECO:0000256" key="1">
    <source>
        <dbReference type="SAM" id="MobiDB-lite"/>
    </source>
</evidence>
<comment type="caution">
    <text evidence="3">The sequence shown here is derived from an EMBL/GenBank/DDBJ whole genome shotgun (WGS) entry which is preliminary data.</text>
</comment>
<proteinExistence type="predicted"/>
<keyword evidence="2" id="KW-0732">Signal</keyword>
<dbReference type="AlphaFoldDB" id="A0A8H5WR54"/>
<feature type="region of interest" description="Disordered" evidence="1">
    <location>
        <begin position="189"/>
        <end position="217"/>
    </location>
</feature>
<reference evidence="4" key="1">
    <citation type="journal article" date="2020" name="BMC Genomics">
        <title>Correction to: Identification and distribution of gene clusters required for synthesis of sphingolipid metabolism inhibitors in diverse species of the filamentous fungus Fusarium.</title>
        <authorList>
            <person name="Kim H.S."/>
            <person name="Lohmar J.M."/>
            <person name="Busman M."/>
            <person name="Brown D.W."/>
            <person name="Naumann T.A."/>
            <person name="Divon H.H."/>
            <person name="Lysoe E."/>
            <person name="Uhlig S."/>
            <person name="Proctor R.H."/>
        </authorList>
    </citation>
    <scope>NUCLEOTIDE SEQUENCE [LARGE SCALE GENOMIC DNA]</scope>
    <source>
        <strain evidence="4">NRRL 25331</strain>
    </source>
</reference>
<evidence type="ECO:0000256" key="2">
    <source>
        <dbReference type="SAM" id="SignalP"/>
    </source>
</evidence>
<gene>
    <name evidence="3" type="ORF">FCIRC_8415</name>
</gene>
<dbReference type="EMBL" id="JAAQPE010000277">
    <property type="protein sequence ID" value="KAF5672407.1"/>
    <property type="molecule type" value="Genomic_DNA"/>
</dbReference>
<sequence>MTCPLATFVLVQVFSVECEAYLQCRQYWHRSTIPVHDIFSLITPLLYLLPLNVRADLWYTRDKTPGTGGQRVYCPFCYFAFFASVLRLKTLLSSRPYHTYLMDWTIPFCRMKSPTSSLGSEPIYPAPLPTPPIPLTAQVCTSSNSRPTRKDHGNHNSPSWVFLTGHPYCPTSSLSYELHIIDTSDIASTLTEHPSGDGEPLDQPTLETRSQEDREGGLQQEAELRVTCNLIEFVVVILTLVICALLMAAARQNVNQDSLVAPADMRQDNDQSNLQSNLVAPLNVVIQLDSTTQPPCRCTPQHQPLYCENGNYSYALAHPHRLE</sequence>
<protein>
    <submittedName>
        <fullName evidence="3">Uncharacterized protein</fullName>
    </submittedName>
</protein>
<feature type="signal peptide" evidence="2">
    <location>
        <begin position="1"/>
        <end position="20"/>
    </location>
</feature>
<keyword evidence="4" id="KW-1185">Reference proteome</keyword>